<dbReference type="GO" id="GO:0005634">
    <property type="term" value="C:nucleus"/>
    <property type="evidence" value="ECO:0007669"/>
    <property type="project" value="UniProtKB-SubCell"/>
</dbReference>
<feature type="domain" description="C2H2-type" evidence="9">
    <location>
        <begin position="67"/>
        <end position="95"/>
    </location>
</feature>
<dbReference type="SUPFAM" id="SSF57667">
    <property type="entry name" value="beta-beta-alpha zinc fingers"/>
    <property type="match status" value="1"/>
</dbReference>
<reference evidence="10" key="1">
    <citation type="journal article" date="2020" name="Stud. Mycol.">
        <title>101 Dothideomycetes genomes: a test case for predicting lifestyles and emergence of pathogens.</title>
        <authorList>
            <person name="Haridas S."/>
            <person name="Albert R."/>
            <person name="Binder M."/>
            <person name="Bloem J."/>
            <person name="Labutti K."/>
            <person name="Salamov A."/>
            <person name="Andreopoulos B."/>
            <person name="Baker S."/>
            <person name="Barry K."/>
            <person name="Bills G."/>
            <person name="Bluhm B."/>
            <person name="Cannon C."/>
            <person name="Castanera R."/>
            <person name="Culley D."/>
            <person name="Daum C."/>
            <person name="Ezra D."/>
            <person name="Gonzalez J."/>
            <person name="Henrissat B."/>
            <person name="Kuo A."/>
            <person name="Liang C."/>
            <person name="Lipzen A."/>
            <person name="Lutzoni F."/>
            <person name="Magnuson J."/>
            <person name="Mondo S."/>
            <person name="Nolan M."/>
            <person name="Ohm R."/>
            <person name="Pangilinan J."/>
            <person name="Park H.-J."/>
            <person name="Ramirez L."/>
            <person name="Alfaro M."/>
            <person name="Sun H."/>
            <person name="Tritt A."/>
            <person name="Yoshinaga Y."/>
            <person name="Zwiers L.-H."/>
            <person name="Turgeon B."/>
            <person name="Goodwin S."/>
            <person name="Spatafora J."/>
            <person name="Crous P."/>
            <person name="Grigoriev I."/>
        </authorList>
    </citation>
    <scope>NUCLEOTIDE SEQUENCE</scope>
    <source>
        <strain evidence="10">CBS 107.79</strain>
    </source>
</reference>
<keyword evidence="3" id="KW-0677">Repeat</keyword>
<keyword evidence="11" id="KW-1185">Reference proteome</keyword>
<dbReference type="PROSITE" id="PS00028">
    <property type="entry name" value="ZINC_FINGER_C2H2_1"/>
    <property type="match status" value="2"/>
</dbReference>
<accession>A0A6A5UYF6</accession>
<dbReference type="InterPro" id="IPR050888">
    <property type="entry name" value="ZnF_C2H2-type_TF"/>
</dbReference>
<sequence length="465" mass="52088">MPASLTPINGVPCTYPDCPASFATVRQMHRHKKEAEEHDYCSLCDKDFESYDDLALHKAFTPEKHNKACRVCGEEFKSRSGLQRHIELSHKVKQKLPCIGCGETFPASAMLIEHLEFGYCKVISEHQFTGHVVHKKLISNLLSDGGYKDRFMQKLSQFDAALDEEEEGGIGLENPLEEEEDEAQKIAFKALQPEEPEETPVPPTVLWPTLPRDRNTSGSTITSSLSGKTLGGSETETAAGSQTKAWGGRSAKQLFPSAKPTQPPAKEFTIEAADHQTVQQHGINIMSTRIWDPLSRDWNPEPFYNALIQKYFCPFPCEQTFNEVSEMKDHILTSHRVNRAKCPYCLKYFDSITALMCHCQSRGSRCLVNKATDFNIFLDKLTGGFLSVKEKVRPDHIADKTVEIRDAATGQMVKYAPSEAPQAITYLEYSSSTPPDWKEPEKVAAQISGGGVSGTFNYRNKLSRW</sequence>
<evidence type="ECO:0000313" key="10">
    <source>
        <dbReference type="EMBL" id="KAF1967896.1"/>
    </source>
</evidence>
<evidence type="ECO:0000256" key="6">
    <source>
        <dbReference type="ARBA" id="ARBA00023242"/>
    </source>
</evidence>
<dbReference type="PROSITE" id="PS50157">
    <property type="entry name" value="ZINC_FINGER_C2H2_2"/>
    <property type="match status" value="2"/>
</dbReference>
<feature type="compositionally biased region" description="Polar residues" evidence="8">
    <location>
        <begin position="234"/>
        <end position="244"/>
    </location>
</feature>
<dbReference type="Gene3D" id="3.30.160.60">
    <property type="entry name" value="Classic Zinc Finger"/>
    <property type="match status" value="2"/>
</dbReference>
<evidence type="ECO:0000256" key="1">
    <source>
        <dbReference type="ARBA" id="ARBA00004123"/>
    </source>
</evidence>
<feature type="domain" description="C2H2-type" evidence="9">
    <location>
        <begin position="311"/>
        <end position="340"/>
    </location>
</feature>
<evidence type="ECO:0000313" key="11">
    <source>
        <dbReference type="Proteomes" id="UP000800036"/>
    </source>
</evidence>
<keyword evidence="5" id="KW-0862">Zinc</keyword>
<evidence type="ECO:0000256" key="4">
    <source>
        <dbReference type="ARBA" id="ARBA00022771"/>
    </source>
</evidence>
<dbReference type="InterPro" id="IPR036236">
    <property type="entry name" value="Znf_C2H2_sf"/>
</dbReference>
<evidence type="ECO:0000256" key="2">
    <source>
        <dbReference type="ARBA" id="ARBA00022723"/>
    </source>
</evidence>
<evidence type="ECO:0000256" key="7">
    <source>
        <dbReference type="PROSITE-ProRule" id="PRU00042"/>
    </source>
</evidence>
<dbReference type="Pfam" id="PF00096">
    <property type="entry name" value="zf-C2H2"/>
    <property type="match status" value="1"/>
</dbReference>
<feature type="compositionally biased region" description="Low complexity" evidence="8">
    <location>
        <begin position="206"/>
        <end position="233"/>
    </location>
</feature>
<keyword evidence="2" id="KW-0479">Metal-binding</keyword>
<organism evidence="10 11">
    <name type="scientific">Bimuria novae-zelandiae CBS 107.79</name>
    <dbReference type="NCBI Taxonomy" id="1447943"/>
    <lineage>
        <taxon>Eukaryota</taxon>
        <taxon>Fungi</taxon>
        <taxon>Dikarya</taxon>
        <taxon>Ascomycota</taxon>
        <taxon>Pezizomycotina</taxon>
        <taxon>Dothideomycetes</taxon>
        <taxon>Pleosporomycetidae</taxon>
        <taxon>Pleosporales</taxon>
        <taxon>Massarineae</taxon>
        <taxon>Didymosphaeriaceae</taxon>
        <taxon>Bimuria</taxon>
    </lineage>
</organism>
<dbReference type="SMART" id="SM00355">
    <property type="entry name" value="ZnF_C2H2"/>
    <property type="match status" value="6"/>
</dbReference>
<evidence type="ECO:0000256" key="8">
    <source>
        <dbReference type="SAM" id="MobiDB-lite"/>
    </source>
</evidence>
<proteinExistence type="predicted"/>
<dbReference type="AlphaFoldDB" id="A0A6A5UYF6"/>
<dbReference type="PANTHER" id="PTHR24406">
    <property type="entry name" value="TRANSCRIPTIONAL REPRESSOR CTCFL-RELATED"/>
    <property type="match status" value="1"/>
</dbReference>
<protein>
    <recommendedName>
        <fullName evidence="9">C2H2-type domain-containing protein</fullName>
    </recommendedName>
</protein>
<dbReference type="Proteomes" id="UP000800036">
    <property type="component" value="Unassembled WGS sequence"/>
</dbReference>
<dbReference type="InterPro" id="IPR013087">
    <property type="entry name" value="Znf_C2H2_type"/>
</dbReference>
<feature type="region of interest" description="Disordered" evidence="8">
    <location>
        <begin position="190"/>
        <end position="249"/>
    </location>
</feature>
<dbReference type="OrthoDB" id="8117402at2759"/>
<evidence type="ECO:0000259" key="9">
    <source>
        <dbReference type="PROSITE" id="PS50157"/>
    </source>
</evidence>
<comment type="subcellular location">
    <subcellularLocation>
        <location evidence="1">Nucleus</location>
    </subcellularLocation>
</comment>
<dbReference type="GO" id="GO:0008270">
    <property type="term" value="F:zinc ion binding"/>
    <property type="evidence" value="ECO:0007669"/>
    <property type="project" value="UniProtKB-KW"/>
</dbReference>
<evidence type="ECO:0000256" key="3">
    <source>
        <dbReference type="ARBA" id="ARBA00022737"/>
    </source>
</evidence>
<name>A0A6A5UYF6_9PLEO</name>
<evidence type="ECO:0000256" key="5">
    <source>
        <dbReference type="ARBA" id="ARBA00022833"/>
    </source>
</evidence>
<keyword evidence="6" id="KW-0539">Nucleus</keyword>
<dbReference type="EMBL" id="ML976727">
    <property type="protein sequence ID" value="KAF1967896.1"/>
    <property type="molecule type" value="Genomic_DNA"/>
</dbReference>
<gene>
    <name evidence="10" type="ORF">BU23DRAFT_583634</name>
</gene>
<keyword evidence="4 7" id="KW-0863">Zinc-finger</keyword>